<name>A0ABV8YB55_9DEIO</name>
<accession>A0ABV8YB55</accession>
<dbReference type="PANTHER" id="PTHR10151:SF120">
    <property type="entry name" value="BIS(5'-ADENOSYL)-TRIPHOSPHATASE"/>
    <property type="match status" value="1"/>
</dbReference>
<dbReference type="InterPro" id="IPR002591">
    <property type="entry name" value="Phosphodiest/P_Trfase"/>
</dbReference>
<keyword evidence="2" id="KW-1185">Reference proteome</keyword>
<dbReference type="PANTHER" id="PTHR10151">
    <property type="entry name" value="ECTONUCLEOTIDE PYROPHOSPHATASE/PHOSPHODIESTERASE"/>
    <property type="match status" value="1"/>
</dbReference>
<dbReference type="InterPro" id="IPR017850">
    <property type="entry name" value="Alkaline_phosphatase_core_sf"/>
</dbReference>
<comment type="caution">
    <text evidence="1">The sequence shown here is derived from an EMBL/GenBank/DDBJ whole genome shotgun (WGS) entry which is preliminary data.</text>
</comment>
<dbReference type="EMBL" id="JBHSEG010000004">
    <property type="protein sequence ID" value="MFC4454193.1"/>
    <property type="molecule type" value="Genomic_DNA"/>
</dbReference>
<protein>
    <submittedName>
        <fullName evidence="1">Alkaline phosphatase family protein</fullName>
    </submittedName>
</protein>
<sequence length="471" mass="53255">MTPLTRTAVLNIVGLSPSLLGSNLPRITRYAEAGRMVPVGEVLPAVTCSVQATYLTGKWPSEHGIVGNGWLFRDECEVKFWRQSNQLVQQPKLWEVARELDPEFSCANLFWWYNMNSTVDYAVTPRPMYPSDGRKIPDIYTWPPELRGQLNDELGEFPLFEFWGPNASIRSSDWIAQSAKRLELQHSPTLSLVYLPHLDYGLQKYGPEHPKMARELQDIDRVVGELLDFYAECGVQVVLLSEYGIERAWRPIHINRMFREAGMIAVREELGRELLDAGMSEAFAVADHQVAHVYVRDPQRLAEVKAMLEQLPGVGEVLDEAGKRRHHLDHDRAGDLVVVAEPGAWFTYYYWLDDDRAPDFARTVEIHKKPGYDPAELFMDPHSPAKLKAARALAKKKLGFRYLMDVIGLDATVVRGSHGRLTGDPQRGPLLISPHADLLPPGQLGPTEVFSVLLRHLQRSVAEPARELTRA</sequence>
<dbReference type="Gene3D" id="3.40.720.10">
    <property type="entry name" value="Alkaline Phosphatase, subunit A"/>
    <property type="match status" value="1"/>
</dbReference>
<dbReference type="Proteomes" id="UP001595939">
    <property type="component" value="Unassembled WGS sequence"/>
</dbReference>
<dbReference type="Pfam" id="PF01663">
    <property type="entry name" value="Phosphodiest"/>
    <property type="match status" value="1"/>
</dbReference>
<proteinExistence type="predicted"/>
<evidence type="ECO:0000313" key="2">
    <source>
        <dbReference type="Proteomes" id="UP001595939"/>
    </source>
</evidence>
<dbReference type="InterPro" id="IPR023116">
    <property type="entry name" value="Phosphonoacetate_hydro_insert"/>
</dbReference>
<gene>
    <name evidence="1" type="ORF">ACFO0P_10455</name>
</gene>
<dbReference type="RefSeq" id="WP_380129763.1">
    <property type="nucleotide sequence ID" value="NZ_JBHSEG010000004.1"/>
</dbReference>
<reference evidence="2" key="1">
    <citation type="journal article" date="2019" name="Int. J. Syst. Evol. Microbiol.">
        <title>The Global Catalogue of Microorganisms (GCM) 10K type strain sequencing project: providing services to taxonomists for standard genome sequencing and annotation.</title>
        <authorList>
            <consortium name="The Broad Institute Genomics Platform"/>
            <consortium name="The Broad Institute Genome Sequencing Center for Infectious Disease"/>
            <person name="Wu L."/>
            <person name="Ma J."/>
        </authorList>
    </citation>
    <scope>NUCLEOTIDE SEQUENCE [LARGE SCALE GENOMIC DNA]</scope>
    <source>
        <strain evidence="2">CCUG 39970</strain>
    </source>
</reference>
<dbReference type="Gene3D" id="3.30.1360.110">
    <property type="entry name" value="Domain 2, Phosphonoacetate Hydrolase"/>
    <property type="match status" value="1"/>
</dbReference>
<organism evidence="1 2">
    <name type="scientific">Deinococcus sonorensis</name>
    <dbReference type="NCBI Taxonomy" id="309891"/>
    <lineage>
        <taxon>Bacteria</taxon>
        <taxon>Thermotogati</taxon>
        <taxon>Deinococcota</taxon>
        <taxon>Deinococci</taxon>
        <taxon>Deinococcales</taxon>
        <taxon>Deinococcaceae</taxon>
        <taxon>Deinococcus</taxon>
    </lineage>
</organism>
<evidence type="ECO:0000313" key="1">
    <source>
        <dbReference type="EMBL" id="MFC4454193.1"/>
    </source>
</evidence>
<dbReference type="SUPFAM" id="SSF53649">
    <property type="entry name" value="Alkaline phosphatase-like"/>
    <property type="match status" value="1"/>
</dbReference>